<dbReference type="AlphaFoldDB" id="A0A6P4BSH9"/>
<proteinExistence type="predicted"/>
<evidence type="ECO:0000313" key="7">
    <source>
        <dbReference type="RefSeq" id="XP_048323644.1"/>
    </source>
</evidence>
<evidence type="ECO:0000259" key="4">
    <source>
        <dbReference type="SMART" id="SM00043"/>
    </source>
</evidence>
<sequence>MATMRPHSFLILIALLLPFMAVAARSKALVGGWSPLKNLNDPHVQGIAEFAVSEYNKQSKAELKLDKVVKGETQVVSGTNYRLVLAVKNGAKSERYQAVVWEKPWENFKKLTSFDPVH</sequence>
<evidence type="ECO:0000256" key="2">
    <source>
        <dbReference type="ARBA" id="ARBA00022704"/>
    </source>
</evidence>
<dbReference type="PANTHER" id="PTHR47364:SF2">
    <property type="entry name" value="CYSTEINE PROTEINASE INHIBITOR 5"/>
    <property type="match status" value="1"/>
</dbReference>
<organism evidence="6">
    <name type="scientific">Ziziphus jujuba</name>
    <name type="common">Chinese jujube</name>
    <name type="synonym">Ziziphus sativa</name>
    <dbReference type="NCBI Taxonomy" id="326968"/>
    <lineage>
        <taxon>Eukaryota</taxon>
        <taxon>Viridiplantae</taxon>
        <taxon>Streptophyta</taxon>
        <taxon>Embryophyta</taxon>
        <taxon>Tracheophyta</taxon>
        <taxon>Spermatophyta</taxon>
        <taxon>Magnoliopsida</taxon>
        <taxon>eudicotyledons</taxon>
        <taxon>Gunneridae</taxon>
        <taxon>Pentapetalae</taxon>
        <taxon>rosids</taxon>
        <taxon>fabids</taxon>
        <taxon>Rosales</taxon>
        <taxon>Rhamnaceae</taxon>
        <taxon>Paliureae</taxon>
        <taxon>Ziziphus</taxon>
    </lineage>
</organism>
<feature type="chain" id="PRO_5044647058" evidence="3">
    <location>
        <begin position="25"/>
        <end position="118"/>
    </location>
</feature>
<name>A0A6P4BSH9_ZIZJJ</name>
<dbReference type="Proteomes" id="UP001652623">
    <property type="component" value="Chromosome 1"/>
</dbReference>
<gene>
    <name evidence="6 7" type="primary">LOC107435197</name>
</gene>
<dbReference type="PANTHER" id="PTHR47364">
    <property type="entry name" value="CYSTEINE PROTEINASE INHIBITOR 5"/>
    <property type="match status" value="1"/>
</dbReference>
<dbReference type="SUPFAM" id="SSF54403">
    <property type="entry name" value="Cystatin/monellin"/>
    <property type="match status" value="1"/>
</dbReference>
<dbReference type="SMART" id="SM00043">
    <property type="entry name" value="CY"/>
    <property type="match status" value="1"/>
</dbReference>
<dbReference type="RefSeq" id="XP_015902244.1">
    <property type="nucleotide sequence ID" value="XM_016046758.2"/>
</dbReference>
<dbReference type="Gene3D" id="3.10.450.10">
    <property type="match status" value="1"/>
</dbReference>
<feature type="domain" description="Cystatin" evidence="4">
    <location>
        <begin position="28"/>
        <end position="117"/>
    </location>
</feature>
<protein>
    <submittedName>
        <fullName evidence="7">Cysteine proteinase inhibitor 1</fullName>
    </submittedName>
    <submittedName>
        <fullName evidence="6">cysteine proteinase inhibitor 5-like</fullName>
    </submittedName>
</protein>
<dbReference type="GeneID" id="107435197"/>
<reference evidence="6" key="1">
    <citation type="submission" date="2022-04" db="UniProtKB">
        <authorList>
            <consortium name="RefSeq"/>
        </authorList>
    </citation>
    <scope>IDENTIFICATION</scope>
    <source>
        <tissue evidence="6">In vitro plantlets</tissue>
        <tissue evidence="7">Seedling</tissue>
    </source>
</reference>
<dbReference type="GO" id="GO:0004869">
    <property type="term" value="F:cysteine-type endopeptidase inhibitor activity"/>
    <property type="evidence" value="ECO:0007669"/>
    <property type="project" value="UniProtKB-KW"/>
</dbReference>
<dbReference type="InterPro" id="IPR046350">
    <property type="entry name" value="Cystatin_sf"/>
</dbReference>
<keyword evidence="1" id="KW-0646">Protease inhibitor</keyword>
<evidence type="ECO:0000313" key="5">
    <source>
        <dbReference type="Proteomes" id="UP001652623"/>
    </source>
</evidence>
<evidence type="ECO:0000313" key="6">
    <source>
        <dbReference type="RefSeq" id="XP_015902244.1"/>
    </source>
</evidence>
<dbReference type="KEGG" id="zju:107435197"/>
<dbReference type="CDD" id="cd00042">
    <property type="entry name" value="CY"/>
    <property type="match status" value="1"/>
</dbReference>
<evidence type="ECO:0000256" key="3">
    <source>
        <dbReference type="SAM" id="SignalP"/>
    </source>
</evidence>
<feature type="signal peptide" evidence="3">
    <location>
        <begin position="1"/>
        <end position="24"/>
    </location>
</feature>
<keyword evidence="2" id="KW-0789">Thiol protease inhibitor</keyword>
<dbReference type="Pfam" id="PF16845">
    <property type="entry name" value="SQAPI"/>
    <property type="match status" value="1"/>
</dbReference>
<keyword evidence="3" id="KW-0732">Signal</keyword>
<evidence type="ECO:0000256" key="1">
    <source>
        <dbReference type="ARBA" id="ARBA00022690"/>
    </source>
</evidence>
<dbReference type="InterPro" id="IPR000010">
    <property type="entry name" value="Cystatin_dom"/>
</dbReference>
<accession>A0A6P4BSH9</accession>
<dbReference type="RefSeq" id="XP_048323644.1">
    <property type="nucleotide sequence ID" value="XM_048467687.2"/>
</dbReference>
<keyword evidence="5" id="KW-1185">Reference proteome</keyword>